<organism evidence="4 5">
    <name type="scientific">Rhizodiscina lignyota</name>
    <dbReference type="NCBI Taxonomy" id="1504668"/>
    <lineage>
        <taxon>Eukaryota</taxon>
        <taxon>Fungi</taxon>
        <taxon>Dikarya</taxon>
        <taxon>Ascomycota</taxon>
        <taxon>Pezizomycotina</taxon>
        <taxon>Dothideomycetes</taxon>
        <taxon>Pleosporomycetidae</taxon>
        <taxon>Aulographales</taxon>
        <taxon>Rhizodiscinaceae</taxon>
        <taxon>Rhizodiscina</taxon>
    </lineage>
</organism>
<dbReference type="InterPro" id="IPR052178">
    <property type="entry name" value="Sec_Metab_Biosynth_SDR"/>
</dbReference>
<dbReference type="Proteomes" id="UP000799772">
    <property type="component" value="Unassembled WGS sequence"/>
</dbReference>
<dbReference type="AlphaFoldDB" id="A0A9P4IRF3"/>
<evidence type="ECO:0000313" key="5">
    <source>
        <dbReference type="Proteomes" id="UP000799772"/>
    </source>
</evidence>
<dbReference type="PANTHER" id="PTHR43618:SF18">
    <property type="entry name" value="SHORT CHAIN DEHYDROGENASE_REDUCTASE FAMILY (AFU_ORTHOLOGUE AFUA_5G12480)"/>
    <property type="match status" value="1"/>
</dbReference>
<evidence type="ECO:0000256" key="1">
    <source>
        <dbReference type="ARBA" id="ARBA00006484"/>
    </source>
</evidence>
<dbReference type="InterPro" id="IPR002347">
    <property type="entry name" value="SDR_fam"/>
</dbReference>
<protein>
    <submittedName>
        <fullName evidence="4">NAD(P)-binding protein</fullName>
    </submittedName>
</protein>
<dbReference type="PRINTS" id="PR00081">
    <property type="entry name" value="GDHRDH"/>
</dbReference>
<sequence length="300" mass="31859">MSGLAVESLFRVDGIVALVTGGGTGIGLMIAKALALNGAKKVYITGRRAEVLENAAKQSPHGNIVPLQGDVTSKESLVALAEHVRKEDGYLNLLVANAGSSGPGSGSLPHGLKEEKKKTVKEFQEEAMKTPMEDWDNCLRINVTSVFYNVMAFLDLLDEGNKRALYYGGDVKSQVIVTSSVAAYMKARGSGFAYRASKAGVTHMVQTLVTVFGEYGLNIRLNTIAPGLFPSGMAAAFMNYVEEAKKTGRADSSFIPEGRFGREEDMAGTILYLASRAGSYANGAASLIDGGRLSQTSASW</sequence>
<dbReference type="PANTHER" id="PTHR43618">
    <property type="entry name" value="7-ALPHA-HYDROXYSTEROID DEHYDROGENASE"/>
    <property type="match status" value="1"/>
</dbReference>
<reference evidence="4" key="1">
    <citation type="journal article" date="2020" name="Stud. Mycol.">
        <title>101 Dothideomycetes genomes: a test case for predicting lifestyles and emergence of pathogens.</title>
        <authorList>
            <person name="Haridas S."/>
            <person name="Albert R."/>
            <person name="Binder M."/>
            <person name="Bloem J."/>
            <person name="Labutti K."/>
            <person name="Salamov A."/>
            <person name="Andreopoulos B."/>
            <person name="Baker S."/>
            <person name="Barry K."/>
            <person name="Bills G."/>
            <person name="Bluhm B."/>
            <person name="Cannon C."/>
            <person name="Castanera R."/>
            <person name="Culley D."/>
            <person name="Daum C."/>
            <person name="Ezra D."/>
            <person name="Gonzalez J."/>
            <person name="Henrissat B."/>
            <person name="Kuo A."/>
            <person name="Liang C."/>
            <person name="Lipzen A."/>
            <person name="Lutzoni F."/>
            <person name="Magnuson J."/>
            <person name="Mondo S."/>
            <person name="Nolan M."/>
            <person name="Ohm R."/>
            <person name="Pangilinan J."/>
            <person name="Park H.-J."/>
            <person name="Ramirez L."/>
            <person name="Alfaro M."/>
            <person name="Sun H."/>
            <person name="Tritt A."/>
            <person name="Yoshinaga Y."/>
            <person name="Zwiers L.-H."/>
            <person name="Turgeon B."/>
            <person name="Goodwin S."/>
            <person name="Spatafora J."/>
            <person name="Crous P."/>
            <person name="Grigoriev I."/>
        </authorList>
    </citation>
    <scope>NUCLEOTIDE SEQUENCE</scope>
    <source>
        <strain evidence="4">CBS 133067</strain>
    </source>
</reference>
<accession>A0A9P4IRF3</accession>
<dbReference type="SUPFAM" id="SSF51735">
    <property type="entry name" value="NAD(P)-binding Rossmann-fold domains"/>
    <property type="match status" value="1"/>
</dbReference>
<dbReference type="CDD" id="cd05233">
    <property type="entry name" value="SDR_c"/>
    <property type="match status" value="1"/>
</dbReference>
<evidence type="ECO:0000256" key="2">
    <source>
        <dbReference type="ARBA" id="ARBA00022857"/>
    </source>
</evidence>
<evidence type="ECO:0000256" key="3">
    <source>
        <dbReference type="ARBA" id="ARBA00023002"/>
    </source>
</evidence>
<comment type="similarity">
    <text evidence="1">Belongs to the short-chain dehydrogenases/reductases (SDR) family.</text>
</comment>
<keyword evidence="5" id="KW-1185">Reference proteome</keyword>
<proteinExistence type="inferred from homology"/>
<dbReference type="Gene3D" id="3.40.50.720">
    <property type="entry name" value="NAD(P)-binding Rossmann-like Domain"/>
    <property type="match status" value="1"/>
</dbReference>
<dbReference type="EMBL" id="ML978121">
    <property type="protein sequence ID" value="KAF2104688.1"/>
    <property type="molecule type" value="Genomic_DNA"/>
</dbReference>
<evidence type="ECO:0000313" key="4">
    <source>
        <dbReference type="EMBL" id="KAF2104688.1"/>
    </source>
</evidence>
<keyword evidence="3" id="KW-0560">Oxidoreductase</keyword>
<dbReference type="Pfam" id="PF00106">
    <property type="entry name" value="adh_short"/>
    <property type="match status" value="1"/>
</dbReference>
<dbReference type="InterPro" id="IPR036291">
    <property type="entry name" value="NAD(P)-bd_dom_sf"/>
</dbReference>
<gene>
    <name evidence="4" type="ORF">NA57DRAFT_63095</name>
</gene>
<dbReference type="GO" id="GO:0016491">
    <property type="term" value="F:oxidoreductase activity"/>
    <property type="evidence" value="ECO:0007669"/>
    <property type="project" value="UniProtKB-KW"/>
</dbReference>
<comment type="caution">
    <text evidence="4">The sequence shown here is derived from an EMBL/GenBank/DDBJ whole genome shotgun (WGS) entry which is preliminary data.</text>
</comment>
<dbReference type="OrthoDB" id="2898618at2759"/>
<name>A0A9P4IRF3_9PEZI</name>
<keyword evidence="2" id="KW-0521">NADP</keyword>